<gene>
    <name evidence="4" type="ORF">FWILDA_LOCUS11153</name>
</gene>
<reference evidence="4" key="1">
    <citation type="submission" date="2022-08" db="EMBL/GenBank/DDBJ databases">
        <authorList>
            <person name="Kallberg Y."/>
            <person name="Tangrot J."/>
            <person name="Rosling A."/>
        </authorList>
    </citation>
    <scope>NUCLEOTIDE SEQUENCE</scope>
    <source>
        <strain evidence="4">Wild A</strain>
    </source>
</reference>
<keyword evidence="1" id="KW-0547">Nucleotide-binding</keyword>
<organism evidence="4 5">
    <name type="scientific">Funneliformis geosporum</name>
    <dbReference type="NCBI Taxonomy" id="1117311"/>
    <lineage>
        <taxon>Eukaryota</taxon>
        <taxon>Fungi</taxon>
        <taxon>Fungi incertae sedis</taxon>
        <taxon>Mucoromycota</taxon>
        <taxon>Glomeromycotina</taxon>
        <taxon>Glomeromycetes</taxon>
        <taxon>Glomerales</taxon>
        <taxon>Glomeraceae</taxon>
        <taxon>Funneliformis</taxon>
    </lineage>
</organism>
<dbReference type="InterPro" id="IPR001245">
    <property type="entry name" value="Ser-Thr/Tyr_kinase_cat_dom"/>
</dbReference>
<dbReference type="PANTHER" id="PTHR44329">
    <property type="entry name" value="SERINE/THREONINE-PROTEIN KINASE TNNI3K-RELATED"/>
    <property type="match status" value="1"/>
</dbReference>
<name>A0A9W4SW06_9GLOM</name>
<dbReference type="SUPFAM" id="SSF56112">
    <property type="entry name" value="Protein kinase-like (PK-like)"/>
    <property type="match status" value="1"/>
</dbReference>
<feature type="domain" description="Protein kinase" evidence="3">
    <location>
        <begin position="1"/>
        <end position="255"/>
    </location>
</feature>
<dbReference type="InterPro" id="IPR051681">
    <property type="entry name" value="Ser/Thr_Kinases-Pseudokinases"/>
</dbReference>
<dbReference type="GO" id="GO:0004674">
    <property type="term" value="F:protein serine/threonine kinase activity"/>
    <property type="evidence" value="ECO:0007669"/>
    <property type="project" value="TreeGrafter"/>
</dbReference>
<dbReference type="InterPro" id="IPR000719">
    <property type="entry name" value="Prot_kinase_dom"/>
</dbReference>
<keyword evidence="2" id="KW-0067">ATP-binding</keyword>
<evidence type="ECO:0000259" key="3">
    <source>
        <dbReference type="PROSITE" id="PS50011"/>
    </source>
</evidence>
<dbReference type="AlphaFoldDB" id="A0A9W4SW06"/>
<dbReference type="Proteomes" id="UP001153678">
    <property type="component" value="Unassembled WGS sequence"/>
</dbReference>
<evidence type="ECO:0000256" key="1">
    <source>
        <dbReference type="ARBA" id="ARBA00022741"/>
    </source>
</evidence>
<dbReference type="GO" id="GO:0005524">
    <property type="term" value="F:ATP binding"/>
    <property type="evidence" value="ECO:0007669"/>
    <property type="project" value="UniProtKB-KW"/>
</dbReference>
<dbReference type="InterPro" id="IPR011009">
    <property type="entry name" value="Kinase-like_dom_sf"/>
</dbReference>
<protein>
    <submittedName>
        <fullName evidence="4">16546_t:CDS:1</fullName>
    </submittedName>
</protein>
<proteinExistence type="predicted"/>
<evidence type="ECO:0000313" key="5">
    <source>
        <dbReference type="Proteomes" id="UP001153678"/>
    </source>
</evidence>
<sequence>MDLILKRHVKEINILCRGKTFSLKNLWGPHKFRSLFKLYNLITSPDRSGHPDQENSKYHLFIIIDNDLGEQLLESVEIESDTDDDNNNIQYKTNEIKVEECNSTYNDISQIRLQVLLSGISNDDIQEIWQVSYITLHQDLTLKDATSLCTCDLGLSKSATEAADNETYGIIPYVAPEVLQGQKYTKKSDIYSFGMIMWECMTGRRPFWDCAHDTELILDICDGLRPPIGDIAAPEGYIELMKKCWDPNPNKRLAT</sequence>
<dbReference type="PROSITE" id="PS50011">
    <property type="entry name" value="PROTEIN_KINASE_DOM"/>
    <property type="match status" value="1"/>
</dbReference>
<accession>A0A9W4SW06</accession>
<dbReference type="EMBL" id="CAMKVN010003067">
    <property type="protein sequence ID" value="CAI2183591.1"/>
    <property type="molecule type" value="Genomic_DNA"/>
</dbReference>
<dbReference type="Pfam" id="PF07714">
    <property type="entry name" value="PK_Tyr_Ser-Thr"/>
    <property type="match status" value="1"/>
</dbReference>
<keyword evidence="5" id="KW-1185">Reference proteome</keyword>
<dbReference type="Gene3D" id="1.10.510.10">
    <property type="entry name" value="Transferase(Phosphotransferase) domain 1"/>
    <property type="match status" value="1"/>
</dbReference>
<evidence type="ECO:0000256" key="2">
    <source>
        <dbReference type="ARBA" id="ARBA00022840"/>
    </source>
</evidence>
<comment type="caution">
    <text evidence="4">The sequence shown here is derived from an EMBL/GenBank/DDBJ whole genome shotgun (WGS) entry which is preliminary data.</text>
</comment>
<evidence type="ECO:0000313" key="4">
    <source>
        <dbReference type="EMBL" id="CAI2183591.1"/>
    </source>
</evidence>
<dbReference type="PANTHER" id="PTHR44329:SF298">
    <property type="entry name" value="MIXED LINEAGE KINASE DOMAIN-LIKE PROTEIN"/>
    <property type="match status" value="1"/>
</dbReference>
<feature type="non-terminal residue" evidence="4">
    <location>
        <position position="1"/>
    </location>
</feature>
<dbReference type="OrthoDB" id="4062651at2759"/>